<evidence type="ECO:0000256" key="1">
    <source>
        <dbReference type="SAM" id="SignalP"/>
    </source>
</evidence>
<proteinExistence type="predicted"/>
<name>A0A7X6GVU6_9RHOB</name>
<dbReference type="RefSeq" id="WP_168621690.1">
    <property type="nucleotide sequence ID" value="NZ_JAAZQQ010000001.1"/>
</dbReference>
<organism evidence="2 3">
    <name type="scientific">Roseicyclus persicicus</name>
    <dbReference type="NCBI Taxonomy" id="2650661"/>
    <lineage>
        <taxon>Bacteria</taxon>
        <taxon>Pseudomonadati</taxon>
        <taxon>Pseudomonadota</taxon>
        <taxon>Alphaproteobacteria</taxon>
        <taxon>Rhodobacterales</taxon>
        <taxon>Roseobacteraceae</taxon>
        <taxon>Roseicyclus</taxon>
    </lineage>
</organism>
<dbReference type="Proteomes" id="UP000526408">
    <property type="component" value="Unassembled WGS sequence"/>
</dbReference>
<sequence length="180" mass="19029">MWARAFPILLAGLLPGVAPAQTCRFDYAIAVTQGVGEIRPGARMSGDGAFTLLGDRLQGEGDSTVHLARGEMRLGDGIRGEIWAIVTTAPGPAADLLGVYARDVEGMSFAGLDYAGPMLITLYGRIGTLAGDLPPLTQDGWDAMDLSRRFALHAQGYDRLAGDVTALAINCRDALPVRND</sequence>
<dbReference type="AlphaFoldDB" id="A0A7X6GVU6"/>
<comment type="caution">
    <text evidence="2">The sequence shown here is derived from an EMBL/GenBank/DDBJ whole genome shotgun (WGS) entry which is preliminary data.</text>
</comment>
<protein>
    <submittedName>
        <fullName evidence="2">Uncharacterized protein</fullName>
    </submittedName>
</protein>
<feature type="signal peptide" evidence="1">
    <location>
        <begin position="1"/>
        <end position="20"/>
    </location>
</feature>
<keyword evidence="3" id="KW-1185">Reference proteome</keyword>
<evidence type="ECO:0000313" key="2">
    <source>
        <dbReference type="EMBL" id="NKX43314.1"/>
    </source>
</evidence>
<evidence type="ECO:0000313" key="3">
    <source>
        <dbReference type="Proteomes" id="UP000526408"/>
    </source>
</evidence>
<reference evidence="2 3" key="1">
    <citation type="submission" date="2020-04" db="EMBL/GenBank/DDBJ databases">
        <authorList>
            <person name="Yoon J."/>
        </authorList>
    </citation>
    <scope>NUCLEOTIDE SEQUENCE [LARGE SCALE GENOMIC DNA]</scope>
    <source>
        <strain evidence="2 3">KMU-115</strain>
    </source>
</reference>
<dbReference type="EMBL" id="JAAZQQ010000001">
    <property type="protein sequence ID" value="NKX43314.1"/>
    <property type="molecule type" value="Genomic_DNA"/>
</dbReference>
<accession>A0A7X6GVU6</accession>
<feature type="chain" id="PRO_5030780520" evidence="1">
    <location>
        <begin position="21"/>
        <end position="180"/>
    </location>
</feature>
<gene>
    <name evidence="2" type="ORF">HCU73_01830</name>
</gene>
<keyword evidence="1" id="KW-0732">Signal</keyword>